<sequence>MYIKKYTVKLIWILVCYNIRPSQCNKDETKHIDIENDKIEKEQTTSTPTKVESRFFDLGGVINQLFPGFNQGGGVGGNPGLNLPSNSQFYPGVPAQNWQPQALIDQGNGWFPNQQINKQPTSQNLRLPSNRSFNQQGSINNMNQAEQYPNQGSFGQYPGNLNGNPINGGVNQNDLTGNFQYPGLQQGQPYQQILSNNNNQYQGQLTRPDQVMSNLNNNRPVVGSGVNYPREQVPSLGQGQSMIQNPNGENTFNNQYYNQPIFNRNSQNPNNQGLSFSPQQQNQNNWNQQSQYPNGQFLVNGGVNYPLSQGTPSDQQESKVSNKGQNNRNTPQLNTNTNLAQNFNNQGVNINNDNDKPNTQIPEFNRNPQGTPFSGQQTIVRGQEVDLSSAIRFPNDDDYNANENIMTTRFMTTISPTTTISPLYTRSPSTKNAIVGKPVFIPTTTISSSQVTFTDSDITTASQKECVQNCPTSSEYNPVCGTDGVAYFNPGRLVCAQNCGISVFEARQGNC</sequence>
<feature type="compositionally biased region" description="Polar residues" evidence="4">
    <location>
        <begin position="306"/>
        <end position="324"/>
    </location>
</feature>
<evidence type="ECO:0000256" key="3">
    <source>
        <dbReference type="ARBA" id="ARBA00023157"/>
    </source>
</evidence>
<feature type="region of interest" description="Disordered" evidence="4">
    <location>
        <begin position="214"/>
        <end position="375"/>
    </location>
</feature>
<evidence type="ECO:0000313" key="6">
    <source>
        <dbReference type="EMBL" id="CAH0406961.1"/>
    </source>
</evidence>
<proteinExistence type="predicted"/>
<comment type="subcellular location">
    <subcellularLocation>
        <location evidence="1">Secreted</location>
    </subcellularLocation>
</comment>
<evidence type="ECO:0000256" key="2">
    <source>
        <dbReference type="ARBA" id="ARBA00022525"/>
    </source>
</evidence>
<evidence type="ECO:0000259" key="5">
    <source>
        <dbReference type="PROSITE" id="PS51465"/>
    </source>
</evidence>
<feature type="compositionally biased region" description="Low complexity" evidence="4">
    <location>
        <begin position="279"/>
        <end position="291"/>
    </location>
</feature>
<dbReference type="PANTHER" id="PTHR21179:SF0">
    <property type="entry name" value="SERINE PROTEASE INHIBITOR KAZAL-TYPE 4"/>
    <property type="match status" value="1"/>
</dbReference>
<dbReference type="PROSITE" id="PS51465">
    <property type="entry name" value="KAZAL_2"/>
    <property type="match status" value="1"/>
</dbReference>
<evidence type="ECO:0000313" key="7">
    <source>
        <dbReference type="Proteomes" id="UP001153292"/>
    </source>
</evidence>
<keyword evidence="3" id="KW-1015">Disulfide bond</keyword>
<feature type="domain" description="Kazal-like" evidence="5">
    <location>
        <begin position="460"/>
        <end position="511"/>
    </location>
</feature>
<accession>A0ABN8BHI1</accession>
<dbReference type="InterPro" id="IPR002350">
    <property type="entry name" value="Kazal_dom"/>
</dbReference>
<protein>
    <recommendedName>
        <fullName evidence="5">Kazal-like domain-containing protein</fullName>
    </recommendedName>
</protein>
<dbReference type="Proteomes" id="UP001153292">
    <property type="component" value="Chromosome 7"/>
</dbReference>
<keyword evidence="7" id="KW-1185">Reference proteome</keyword>
<dbReference type="Pfam" id="PF07648">
    <property type="entry name" value="Kazal_2"/>
    <property type="match status" value="1"/>
</dbReference>
<name>A0ABN8BHI1_CHISP</name>
<feature type="compositionally biased region" description="Low complexity" evidence="4">
    <location>
        <begin position="325"/>
        <end position="352"/>
    </location>
</feature>
<feature type="compositionally biased region" description="Polar residues" evidence="4">
    <location>
        <begin position="235"/>
        <end position="278"/>
    </location>
</feature>
<dbReference type="SUPFAM" id="SSF100895">
    <property type="entry name" value="Kazal-type serine protease inhibitors"/>
    <property type="match status" value="1"/>
</dbReference>
<dbReference type="PANTHER" id="PTHR21179">
    <property type="entry name" value="SERINE-TYPE ENDOPEPTIDASE INHIBITOR"/>
    <property type="match status" value="1"/>
</dbReference>
<evidence type="ECO:0000256" key="1">
    <source>
        <dbReference type="ARBA" id="ARBA00004613"/>
    </source>
</evidence>
<gene>
    <name evidence="6" type="ORF">CHILSU_LOCUS10352</name>
</gene>
<evidence type="ECO:0000256" key="4">
    <source>
        <dbReference type="SAM" id="MobiDB-lite"/>
    </source>
</evidence>
<dbReference type="EMBL" id="OU963900">
    <property type="protein sequence ID" value="CAH0406961.1"/>
    <property type="molecule type" value="Genomic_DNA"/>
</dbReference>
<dbReference type="Gene3D" id="3.30.60.30">
    <property type="match status" value="1"/>
</dbReference>
<dbReference type="InterPro" id="IPR039932">
    <property type="entry name" value="Spink4-like"/>
</dbReference>
<keyword evidence="2" id="KW-0964">Secreted</keyword>
<reference evidence="6" key="1">
    <citation type="submission" date="2021-12" db="EMBL/GenBank/DDBJ databases">
        <authorList>
            <person name="King R."/>
        </authorList>
    </citation>
    <scope>NUCLEOTIDE SEQUENCE</scope>
</reference>
<organism evidence="6 7">
    <name type="scientific">Chilo suppressalis</name>
    <name type="common">Asiatic rice borer moth</name>
    <dbReference type="NCBI Taxonomy" id="168631"/>
    <lineage>
        <taxon>Eukaryota</taxon>
        <taxon>Metazoa</taxon>
        <taxon>Ecdysozoa</taxon>
        <taxon>Arthropoda</taxon>
        <taxon>Hexapoda</taxon>
        <taxon>Insecta</taxon>
        <taxon>Pterygota</taxon>
        <taxon>Neoptera</taxon>
        <taxon>Endopterygota</taxon>
        <taxon>Lepidoptera</taxon>
        <taxon>Glossata</taxon>
        <taxon>Ditrysia</taxon>
        <taxon>Pyraloidea</taxon>
        <taxon>Crambidae</taxon>
        <taxon>Crambinae</taxon>
        <taxon>Chilo</taxon>
    </lineage>
</organism>
<feature type="compositionally biased region" description="Polar residues" evidence="4">
    <location>
        <begin position="357"/>
        <end position="375"/>
    </location>
</feature>
<dbReference type="CDD" id="cd00104">
    <property type="entry name" value="KAZAL_FS"/>
    <property type="match status" value="1"/>
</dbReference>
<dbReference type="InterPro" id="IPR036058">
    <property type="entry name" value="Kazal_dom_sf"/>
</dbReference>